<organism evidence="1 2">
    <name type="scientific">Trichonephila clavata</name>
    <name type="common">Joro spider</name>
    <name type="synonym">Nephila clavata</name>
    <dbReference type="NCBI Taxonomy" id="2740835"/>
    <lineage>
        <taxon>Eukaryota</taxon>
        <taxon>Metazoa</taxon>
        <taxon>Ecdysozoa</taxon>
        <taxon>Arthropoda</taxon>
        <taxon>Chelicerata</taxon>
        <taxon>Arachnida</taxon>
        <taxon>Araneae</taxon>
        <taxon>Araneomorphae</taxon>
        <taxon>Entelegynae</taxon>
        <taxon>Araneoidea</taxon>
        <taxon>Nephilidae</taxon>
        <taxon>Trichonephila</taxon>
    </lineage>
</organism>
<comment type="caution">
    <text evidence="1">The sequence shown here is derived from an EMBL/GenBank/DDBJ whole genome shotgun (WGS) entry which is preliminary data.</text>
</comment>
<accession>A0A8X6HR10</accession>
<evidence type="ECO:0000313" key="1">
    <source>
        <dbReference type="EMBL" id="GFQ79517.1"/>
    </source>
</evidence>
<dbReference type="EMBL" id="BMAO01032072">
    <property type="protein sequence ID" value="GFQ79517.1"/>
    <property type="molecule type" value="Genomic_DNA"/>
</dbReference>
<gene>
    <name evidence="1" type="ORF">TNCT_144261</name>
</gene>
<proteinExistence type="predicted"/>
<protein>
    <submittedName>
        <fullName evidence="1">Uncharacterized protein</fullName>
    </submittedName>
</protein>
<dbReference type="Proteomes" id="UP000887116">
    <property type="component" value="Unassembled WGS sequence"/>
</dbReference>
<dbReference type="AlphaFoldDB" id="A0A8X6HR10"/>
<name>A0A8X6HR10_TRICU</name>
<sequence>MFRSTVHFTERDFSNLLVSGEKFHFFRPTSSSHAMQKRAGASWARAPRHEETLSPFLRVTEVFVPFIIKVLKPMQFPKTRSIAASILVLWSSSDETTWCF</sequence>
<reference evidence="1" key="1">
    <citation type="submission" date="2020-07" db="EMBL/GenBank/DDBJ databases">
        <title>Multicomponent nature underlies the extraordinary mechanical properties of spider dragline silk.</title>
        <authorList>
            <person name="Kono N."/>
            <person name="Nakamura H."/>
            <person name="Mori M."/>
            <person name="Yoshida Y."/>
            <person name="Ohtoshi R."/>
            <person name="Malay A.D."/>
            <person name="Moran D.A.P."/>
            <person name="Tomita M."/>
            <person name="Numata K."/>
            <person name="Arakawa K."/>
        </authorList>
    </citation>
    <scope>NUCLEOTIDE SEQUENCE</scope>
</reference>
<evidence type="ECO:0000313" key="2">
    <source>
        <dbReference type="Proteomes" id="UP000887116"/>
    </source>
</evidence>
<keyword evidence="2" id="KW-1185">Reference proteome</keyword>